<sequence length="177" mass="18914">MSYLKKSVAIAVLGSLVACTAASQPDVVAETKSKVTTPMTTVKPGADISINSILPKAMVVGDFQTVRLEFTEGYVDGTMSVQIEPSEGLRLFGGSTTKSFDMTQAVKHSWDVDVAADTDGVYFLKVFAMADNMPRSFSVRLDIGTVTQKMFDDAMPADGELTDGGKVRALDATETIK</sequence>
<dbReference type="AlphaFoldDB" id="A0A918NC01"/>
<name>A0A918NC01_9PROT</name>
<proteinExistence type="predicted"/>
<feature type="chain" id="PRO_5037318023" evidence="1">
    <location>
        <begin position="22"/>
        <end position="177"/>
    </location>
</feature>
<evidence type="ECO:0000256" key="1">
    <source>
        <dbReference type="SAM" id="SignalP"/>
    </source>
</evidence>
<evidence type="ECO:0000313" key="2">
    <source>
        <dbReference type="EMBL" id="GGX56771.1"/>
    </source>
</evidence>
<evidence type="ECO:0000313" key="3">
    <source>
        <dbReference type="Proteomes" id="UP000600865"/>
    </source>
</evidence>
<accession>A0A918NC01</accession>
<feature type="signal peptide" evidence="1">
    <location>
        <begin position="1"/>
        <end position="21"/>
    </location>
</feature>
<gene>
    <name evidence="2" type="ORF">GCM10011309_02040</name>
</gene>
<dbReference type="Proteomes" id="UP000600865">
    <property type="component" value="Unassembled WGS sequence"/>
</dbReference>
<reference evidence="2 3" key="1">
    <citation type="journal article" date="2014" name="Int. J. Syst. Evol. Microbiol.">
        <title>Complete genome sequence of Corynebacterium casei LMG S-19264T (=DSM 44701T), isolated from a smear-ripened cheese.</title>
        <authorList>
            <consortium name="US DOE Joint Genome Institute (JGI-PGF)"/>
            <person name="Walter F."/>
            <person name="Albersmeier A."/>
            <person name="Kalinowski J."/>
            <person name="Ruckert C."/>
        </authorList>
    </citation>
    <scope>NUCLEOTIDE SEQUENCE [LARGE SCALE GENOMIC DNA]</scope>
    <source>
        <strain evidence="2 3">KCTC 23968</strain>
    </source>
</reference>
<dbReference type="RefSeq" id="WP_189580124.1">
    <property type="nucleotide sequence ID" value="NZ_BMYV01000001.1"/>
</dbReference>
<dbReference type="PROSITE" id="PS51257">
    <property type="entry name" value="PROKAR_LIPOPROTEIN"/>
    <property type="match status" value="1"/>
</dbReference>
<organism evidence="2 3">
    <name type="scientific">Litorimonas cladophorae</name>
    <dbReference type="NCBI Taxonomy" id="1220491"/>
    <lineage>
        <taxon>Bacteria</taxon>
        <taxon>Pseudomonadati</taxon>
        <taxon>Pseudomonadota</taxon>
        <taxon>Alphaproteobacteria</taxon>
        <taxon>Maricaulales</taxon>
        <taxon>Robiginitomaculaceae</taxon>
    </lineage>
</organism>
<keyword evidence="1" id="KW-0732">Signal</keyword>
<dbReference type="EMBL" id="BMYV01000001">
    <property type="protein sequence ID" value="GGX56771.1"/>
    <property type="molecule type" value="Genomic_DNA"/>
</dbReference>
<protein>
    <submittedName>
        <fullName evidence="2">Uncharacterized protein</fullName>
    </submittedName>
</protein>
<comment type="caution">
    <text evidence="2">The sequence shown here is derived from an EMBL/GenBank/DDBJ whole genome shotgun (WGS) entry which is preliminary data.</text>
</comment>
<keyword evidence="3" id="KW-1185">Reference proteome</keyword>